<evidence type="ECO:0000256" key="2">
    <source>
        <dbReference type="ARBA" id="ARBA00023125"/>
    </source>
</evidence>
<protein>
    <submittedName>
        <fullName evidence="5">HTH-type transcriptional activator hxlR</fullName>
    </submittedName>
</protein>
<keyword evidence="2" id="KW-0238">DNA-binding</keyword>
<dbReference type="InterPro" id="IPR036388">
    <property type="entry name" value="WH-like_DNA-bd_sf"/>
</dbReference>
<keyword evidence="6" id="KW-1185">Reference proteome</keyword>
<proteinExistence type="predicted"/>
<evidence type="ECO:0000259" key="4">
    <source>
        <dbReference type="PROSITE" id="PS51118"/>
    </source>
</evidence>
<dbReference type="SUPFAM" id="SSF46785">
    <property type="entry name" value="Winged helix' DNA-binding domain"/>
    <property type="match status" value="1"/>
</dbReference>
<keyword evidence="1" id="KW-0805">Transcription regulation</keyword>
<dbReference type="Pfam" id="PF01638">
    <property type="entry name" value="HxlR"/>
    <property type="match status" value="1"/>
</dbReference>
<dbReference type="PROSITE" id="PS51118">
    <property type="entry name" value="HTH_HXLR"/>
    <property type="match status" value="1"/>
</dbReference>
<evidence type="ECO:0000313" key="5">
    <source>
        <dbReference type="EMBL" id="CUO08419.1"/>
    </source>
</evidence>
<reference evidence="5 6" key="1">
    <citation type="submission" date="2015-09" db="EMBL/GenBank/DDBJ databases">
        <authorList>
            <consortium name="Pathogen Informatics"/>
        </authorList>
    </citation>
    <scope>NUCLEOTIDE SEQUENCE [LARGE SCALE GENOMIC DNA]</scope>
    <source>
        <strain evidence="5 6">2789STDY5834858</strain>
    </source>
</reference>
<gene>
    <name evidence="5" type="primary">hxlR_2</name>
    <name evidence="5" type="ORF">ERS852473_01845</name>
</gene>
<sequence>MDEIDDRKFNDNLYYDIDCPIQVLGTVLGKKWVGKIIWNIKNDKKRFGELQRLLKGCSKKVLSQQLEMLISYEIVINERCKSGNSVESFYYLSEKGKELVPIIAMMIEWGKDIMKCNK</sequence>
<dbReference type="Proteomes" id="UP000095488">
    <property type="component" value="Unassembled WGS sequence"/>
</dbReference>
<evidence type="ECO:0000256" key="1">
    <source>
        <dbReference type="ARBA" id="ARBA00023015"/>
    </source>
</evidence>
<accession>A0ABM9URH7</accession>
<dbReference type="EMBL" id="CYZR01000006">
    <property type="protein sequence ID" value="CUO08419.1"/>
    <property type="molecule type" value="Genomic_DNA"/>
</dbReference>
<evidence type="ECO:0000313" key="6">
    <source>
        <dbReference type="Proteomes" id="UP000095488"/>
    </source>
</evidence>
<comment type="caution">
    <text evidence="5">The sequence shown here is derived from an EMBL/GenBank/DDBJ whole genome shotgun (WGS) entry which is preliminary data.</text>
</comment>
<dbReference type="InterPro" id="IPR036390">
    <property type="entry name" value="WH_DNA-bd_sf"/>
</dbReference>
<dbReference type="RefSeq" id="WP_055259736.1">
    <property type="nucleotide sequence ID" value="NZ_CABIXL010000006.1"/>
</dbReference>
<dbReference type="PANTHER" id="PTHR33204">
    <property type="entry name" value="TRANSCRIPTIONAL REGULATOR, MARR FAMILY"/>
    <property type="match status" value="1"/>
</dbReference>
<feature type="domain" description="HTH hxlR-type" evidence="4">
    <location>
        <begin position="19"/>
        <end position="118"/>
    </location>
</feature>
<evidence type="ECO:0000256" key="3">
    <source>
        <dbReference type="ARBA" id="ARBA00023163"/>
    </source>
</evidence>
<dbReference type="PANTHER" id="PTHR33204:SF18">
    <property type="entry name" value="TRANSCRIPTIONAL REGULATORY PROTEIN"/>
    <property type="match status" value="1"/>
</dbReference>
<dbReference type="InterPro" id="IPR002577">
    <property type="entry name" value="HTH_HxlR"/>
</dbReference>
<dbReference type="Gene3D" id="1.10.10.10">
    <property type="entry name" value="Winged helix-like DNA-binding domain superfamily/Winged helix DNA-binding domain"/>
    <property type="match status" value="1"/>
</dbReference>
<name>A0ABM9URH7_SARVE</name>
<keyword evidence="3" id="KW-0804">Transcription</keyword>
<organism evidence="5 6">
    <name type="scientific">Sarcina ventriculi</name>
    <name type="common">Clostridium ventriculi</name>
    <dbReference type="NCBI Taxonomy" id="1267"/>
    <lineage>
        <taxon>Bacteria</taxon>
        <taxon>Bacillati</taxon>
        <taxon>Bacillota</taxon>
        <taxon>Clostridia</taxon>
        <taxon>Eubacteriales</taxon>
        <taxon>Clostridiaceae</taxon>
        <taxon>Sarcina</taxon>
    </lineage>
</organism>